<dbReference type="SUPFAM" id="SSF52540">
    <property type="entry name" value="P-loop containing nucleoside triphosphate hydrolases"/>
    <property type="match status" value="1"/>
</dbReference>
<keyword evidence="6" id="KW-0460">Magnesium</keyword>
<dbReference type="InterPro" id="IPR030393">
    <property type="entry name" value="G_ENGB_dom"/>
</dbReference>
<evidence type="ECO:0000256" key="8">
    <source>
        <dbReference type="ARBA" id="ARBA00023210"/>
    </source>
</evidence>
<proteinExistence type="inferred from homology"/>
<keyword evidence="4" id="KW-0479">Metal-binding</keyword>
<evidence type="ECO:0000256" key="6">
    <source>
        <dbReference type="ARBA" id="ARBA00022842"/>
    </source>
</evidence>
<evidence type="ECO:0000256" key="4">
    <source>
        <dbReference type="ARBA" id="ARBA00022723"/>
    </source>
</evidence>
<dbReference type="InterPro" id="IPR006073">
    <property type="entry name" value="GTP-bd"/>
</dbReference>
<dbReference type="Proteomes" id="UP000485880">
    <property type="component" value="Unassembled WGS sequence"/>
</dbReference>
<accession>A0A8B6M4R4</accession>
<keyword evidence="13" id="KW-1185">Reference proteome</keyword>
<comment type="cofactor">
    <cofactor evidence="1">
        <name>Mg(2+)</name>
        <dbReference type="ChEBI" id="CHEBI:18420"/>
    </cofactor>
</comment>
<reference evidence="12 13" key="1">
    <citation type="submission" date="2019-05" db="EMBL/GenBank/DDBJ databases">
        <authorList>
            <person name="Farhan Ul Haque M."/>
        </authorList>
    </citation>
    <scope>NUCLEOTIDE SEQUENCE [LARGE SCALE GENOMIC DNA]</scope>
    <source>
        <strain evidence="12">2</strain>
    </source>
</reference>
<dbReference type="GO" id="GO:0000917">
    <property type="term" value="P:division septum assembly"/>
    <property type="evidence" value="ECO:0007669"/>
    <property type="project" value="UniProtKB-KW"/>
</dbReference>
<evidence type="ECO:0000256" key="2">
    <source>
        <dbReference type="ARBA" id="ARBA00009638"/>
    </source>
</evidence>
<comment type="similarity">
    <text evidence="2 10">Belongs to the TRAFAC class TrmE-Era-EngA-EngB-Septin-like GTPase superfamily. EngB GTPase family.</text>
</comment>
<dbReference type="CDD" id="cd01876">
    <property type="entry name" value="YihA_EngB"/>
    <property type="match status" value="1"/>
</dbReference>
<keyword evidence="5 10" id="KW-0547">Nucleotide-binding</keyword>
<dbReference type="AlphaFoldDB" id="A0A8B6M4R4"/>
<evidence type="ECO:0000313" key="12">
    <source>
        <dbReference type="EMBL" id="VTZ49102.1"/>
    </source>
</evidence>
<comment type="function">
    <text evidence="10">Necessary for normal cell division and for the maintenance of normal septation.</text>
</comment>
<gene>
    <name evidence="10 12" type="primary">engB</name>
    <name evidence="12" type="ORF">MPC4_140001</name>
</gene>
<name>A0A8B6M4R4_METTU</name>
<comment type="caution">
    <text evidence="12">The sequence shown here is derived from an EMBL/GenBank/DDBJ whole genome shotgun (WGS) entry which is preliminary data.</text>
</comment>
<dbReference type="RefSeq" id="WP_174511531.1">
    <property type="nucleotide sequence ID" value="NZ_CABFMQ020000046.1"/>
</dbReference>
<evidence type="ECO:0000259" key="11">
    <source>
        <dbReference type="PROSITE" id="PS51706"/>
    </source>
</evidence>
<evidence type="ECO:0000256" key="7">
    <source>
        <dbReference type="ARBA" id="ARBA00023134"/>
    </source>
</evidence>
<dbReference type="Gene3D" id="3.40.50.300">
    <property type="entry name" value="P-loop containing nucleotide triphosphate hydrolases"/>
    <property type="match status" value="1"/>
</dbReference>
<evidence type="ECO:0000256" key="10">
    <source>
        <dbReference type="HAMAP-Rule" id="MF_00321"/>
    </source>
</evidence>
<dbReference type="GO" id="GO:0005829">
    <property type="term" value="C:cytosol"/>
    <property type="evidence" value="ECO:0007669"/>
    <property type="project" value="TreeGrafter"/>
</dbReference>
<organism evidence="12 13">
    <name type="scientific">Methylocella tundrae</name>
    <dbReference type="NCBI Taxonomy" id="227605"/>
    <lineage>
        <taxon>Bacteria</taxon>
        <taxon>Pseudomonadati</taxon>
        <taxon>Pseudomonadota</taxon>
        <taxon>Alphaproteobacteria</taxon>
        <taxon>Hyphomicrobiales</taxon>
        <taxon>Beijerinckiaceae</taxon>
        <taxon>Methylocella</taxon>
    </lineage>
</organism>
<evidence type="ECO:0000256" key="5">
    <source>
        <dbReference type="ARBA" id="ARBA00022741"/>
    </source>
</evidence>
<dbReference type="PROSITE" id="PS51706">
    <property type="entry name" value="G_ENGB"/>
    <property type="match status" value="1"/>
</dbReference>
<dbReference type="Pfam" id="PF01926">
    <property type="entry name" value="MMR_HSR1"/>
    <property type="match status" value="1"/>
</dbReference>
<keyword evidence="3 10" id="KW-0132">Cell division</keyword>
<keyword evidence="7 10" id="KW-0342">GTP-binding</keyword>
<dbReference type="GO" id="GO:0005525">
    <property type="term" value="F:GTP binding"/>
    <property type="evidence" value="ECO:0007669"/>
    <property type="project" value="UniProtKB-UniRule"/>
</dbReference>
<dbReference type="NCBIfam" id="TIGR03598">
    <property type="entry name" value="GTPase_YsxC"/>
    <property type="match status" value="1"/>
</dbReference>
<dbReference type="InterPro" id="IPR019987">
    <property type="entry name" value="GTP-bd_ribosome_bio_YsxC"/>
</dbReference>
<sequence>MSEASGEAAADEPDFNEIGRKLFAQECDFLWAASSASQLPPPGAPEIAFAGRSNVGKSSLLNALTNRKTLARTSHTPGRTRELNFFGLGGDVDTARLRLVDMPGYGYAAASKQKIASWTDLMRDFLRGRASLLRVFVLVDGRHGLKPVDAEMMDLLDRSAMSYQIVLTKRDEVKAAELDKRVEETLKAIEKRPAAFPQVIFTSSQSFAGIPDLRAGIARLMAERGF</sequence>
<evidence type="ECO:0000313" key="13">
    <source>
        <dbReference type="Proteomes" id="UP000485880"/>
    </source>
</evidence>
<keyword evidence="9 10" id="KW-0131">Cell cycle</keyword>
<dbReference type="PANTHER" id="PTHR11649:SF13">
    <property type="entry name" value="ENGB-TYPE G DOMAIN-CONTAINING PROTEIN"/>
    <property type="match status" value="1"/>
</dbReference>
<dbReference type="GO" id="GO:0046872">
    <property type="term" value="F:metal ion binding"/>
    <property type="evidence" value="ECO:0007669"/>
    <property type="project" value="UniProtKB-KW"/>
</dbReference>
<dbReference type="InterPro" id="IPR027417">
    <property type="entry name" value="P-loop_NTPase"/>
</dbReference>
<evidence type="ECO:0000256" key="1">
    <source>
        <dbReference type="ARBA" id="ARBA00001946"/>
    </source>
</evidence>
<keyword evidence="8 10" id="KW-0717">Septation</keyword>
<dbReference type="EMBL" id="CABFMQ020000046">
    <property type="protein sequence ID" value="VTZ49102.1"/>
    <property type="molecule type" value="Genomic_DNA"/>
</dbReference>
<dbReference type="HAMAP" id="MF_00321">
    <property type="entry name" value="GTPase_EngB"/>
    <property type="match status" value="1"/>
</dbReference>
<dbReference type="PANTHER" id="PTHR11649">
    <property type="entry name" value="MSS1/TRME-RELATED GTP-BINDING PROTEIN"/>
    <property type="match status" value="1"/>
</dbReference>
<protein>
    <recommendedName>
        <fullName evidence="10">Probable GTP-binding protein EngB</fullName>
    </recommendedName>
</protein>
<feature type="domain" description="EngB-type G" evidence="11">
    <location>
        <begin position="43"/>
        <end position="223"/>
    </location>
</feature>
<evidence type="ECO:0000256" key="3">
    <source>
        <dbReference type="ARBA" id="ARBA00022618"/>
    </source>
</evidence>
<evidence type="ECO:0000256" key="9">
    <source>
        <dbReference type="ARBA" id="ARBA00023306"/>
    </source>
</evidence>